<sequence length="386" mass="43445">MKKLILIMVLVYCKAFGQSQFADTVKISDLAPPSSPAFVLLDAAPSSIEKPATAKAFTASVINLINNNGGAAEFTPYWLVRRSNMTSFRYLGIKEDKQGELYQRSIASAKLISISLAVLNKNNTDEKAGKSVSNIVLGARTRLFQINKKSAIDTVIKYHRIIVDSLARLNSSIADVAIEYQLKMRDINDKNEIVKLTKERNNKIKALQAGHLKNTKSQSDTIRKFLTEKPAFTVDIAGAVNYAFDTTRLSSGRFDRVGAWANINWIPIRNDKEQRFLHTIGVLRYLTNDKLVIDKEHTEYHSYFDFGGKVEGEFKRFSIGFEYVRRLDITNKDLNSDRAAGVLNYRIADNVFLTGTFGKNFGLDNSLLTLFGLQFNFSNEKVVIKQ</sequence>
<feature type="signal peptide" evidence="1">
    <location>
        <begin position="1"/>
        <end position="21"/>
    </location>
</feature>
<reference evidence="2 3" key="1">
    <citation type="submission" date="2020-03" db="EMBL/GenBank/DDBJ databases">
        <authorList>
            <person name="Kim M.K."/>
        </authorList>
    </citation>
    <scope>NUCLEOTIDE SEQUENCE [LARGE SCALE GENOMIC DNA]</scope>
    <source>
        <strain evidence="2 3">BT328</strain>
    </source>
</reference>
<protein>
    <submittedName>
        <fullName evidence="2">Uncharacterized protein</fullName>
    </submittedName>
</protein>
<proteinExistence type="predicted"/>
<dbReference type="KEGG" id="spib:G8759_25090"/>
<name>A0A6G9AT59_9BACT</name>
<evidence type="ECO:0000313" key="2">
    <source>
        <dbReference type="EMBL" id="QIP15672.1"/>
    </source>
</evidence>
<evidence type="ECO:0000256" key="1">
    <source>
        <dbReference type="SAM" id="SignalP"/>
    </source>
</evidence>
<gene>
    <name evidence="2" type="ORF">G8759_25090</name>
</gene>
<organism evidence="2 3">
    <name type="scientific">Spirosoma aureum</name>
    <dbReference type="NCBI Taxonomy" id="2692134"/>
    <lineage>
        <taxon>Bacteria</taxon>
        <taxon>Pseudomonadati</taxon>
        <taxon>Bacteroidota</taxon>
        <taxon>Cytophagia</taxon>
        <taxon>Cytophagales</taxon>
        <taxon>Cytophagaceae</taxon>
        <taxon>Spirosoma</taxon>
    </lineage>
</organism>
<keyword evidence="3" id="KW-1185">Reference proteome</keyword>
<dbReference type="AlphaFoldDB" id="A0A6G9AT59"/>
<dbReference type="EMBL" id="CP050063">
    <property type="protein sequence ID" value="QIP15672.1"/>
    <property type="molecule type" value="Genomic_DNA"/>
</dbReference>
<feature type="chain" id="PRO_5026195306" evidence="1">
    <location>
        <begin position="22"/>
        <end position="386"/>
    </location>
</feature>
<keyword evidence="1" id="KW-0732">Signal</keyword>
<dbReference type="Proteomes" id="UP000501802">
    <property type="component" value="Chromosome"/>
</dbReference>
<dbReference type="RefSeq" id="WP_167214343.1">
    <property type="nucleotide sequence ID" value="NZ_CP050063.1"/>
</dbReference>
<evidence type="ECO:0000313" key="3">
    <source>
        <dbReference type="Proteomes" id="UP000501802"/>
    </source>
</evidence>
<accession>A0A6G9AT59</accession>